<gene>
    <name evidence="1" type="ORF">DBV05_g9868</name>
</gene>
<reference evidence="1 2" key="1">
    <citation type="journal article" date="2019" name="Sci. Rep.">
        <title>A multi-omics analysis of the grapevine pathogen Lasiodiplodia theobromae reveals that temperature affects the expression of virulence- and pathogenicity-related genes.</title>
        <authorList>
            <person name="Felix C."/>
            <person name="Meneses R."/>
            <person name="Goncalves M.F.M."/>
            <person name="Tilleman L."/>
            <person name="Duarte A.S."/>
            <person name="Jorrin-Novo J.V."/>
            <person name="Van de Peer Y."/>
            <person name="Deforce D."/>
            <person name="Van Nieuwerburgh F."/>
            <person name="Esteves A.C."/>
            <person name="Alves A."/>
        </authorList>
    </citation>
    <scope>NUCLEOTIDE SEQUENCE [LARGE SCALE GENOMIC DNA]</scope>
    <source>
        <strain evidence="1 2">LA-SOL3</strain>
    </source>
</reference>
<dbReference type="SUPFAM" id="SSF48452">
    <property type="entry name" value="TPR-like"/>
    <property type="match status" value="1"/>
</dbReference>
<protein>
    <submittedName>
        <fullName evidence="1">Uncharacterized protein</fullName>
    </submittedName>
</protein>
<organism evidence="1 2">
    <name type="scientific">Lasiodiplodia theobromae</name>
    <dbReference type="NCBI Taxonomy" id="45133"/>
    <lineage>
        <taxon>Eukaryota</taxon>
        <taxon>Fungi</taxon>
        <taxon>Dikarya</taxon>
        <taxon>Ascomycota</taxon>
        <taxon>Pezizomycotina</taxon>
        <taxon>Dothideomycetes</taxon>
        <taxon>Dothideomycetes incertae sedis</taxon>
        <taxon>Botryosphaeriales</taxon>
        <taxon>Botryosphaeriaceae</taxon>
        <taxon>Lasiodiplodia</taxon>
    </lineage>
</organism>
<name>A0A5N5D1D1_9PEZI</name>
<dbReference type="InterPro" id="IPR011990">
    <property type="entry name" value="TPR-like_helical_dom_sf"/>
</dbReference>
<evidence type="ECO:0000313" key="1">
    <source>
        <dbReference type="EMBL" id="KAB2571473.1"/>
    </source>
</evidence>
<keyword evidence="2" id="KW-1185">Reference proteome</keyword>
<proteinExistence type="predicted"/>
<sequence length="251" mass="28735">MVTTILSRIVHRLAQNDNKTSDNPRLVLAIDDIFCIMDTDPLLGPFKDLVPLFRGCTPMAASPHRIKPLIQLLEKNSMLNSPGKNWHPYLAKAYFHIGQPRHAAALLQSLTKMQYGMTKSDASIAHAILTAIGIAQEVLDPTESYIWSNMVFLGWLFGENGQIDAAFDTLEYALTYQDRMYGIGSDYSLVTRHYISLLCRKQVQLPMAIELQEKTVSLWRRRELADTHLLRLRAEHSLATFYMLDQEWRKE</sequence>
<comment type="caution">
    <text evidence="1">The sequence shown here is derived from an EMBL/GenBank/DDBJ whole genome shotgun (WGS) entry which is preliminary data.</text>
</comment>
<accession>A0A5N5D1D1</accession>
<dbReference type="Gene3D" id="1.25.40.10">
    <property type="entry name" value="Tetratricopeptide repeat domain"/>
    <property type="match status" value="1"/>
</dbReference>
<dbReference type="AlphaFoldDB" id="A0A5N5D1D1"/>
<evidence type="ECO:0000313" key="2">
    <source>
        <dbReference type="Proteomes" id="UP000325902"/>
    </source>
</evidence>
<dbReference type="Proteomes" id="UP000325902">
    <property type="component" value="Unassembled WGS sequence"/>
</dbReference>
<dbReference type="EMBL" id="VCHE01000101">
    <property type="protein sequence ID" value="KAB2571473.1"/>
    <property type="molecule type" value="Genomic_DNA"/>
</dbReference>